<dbReference type="PANTHER" id="PTHR30204">
    <property type="entry name" value="REDOX-CYCLING DRUG-SENSING TRANSCRIPTIONAL ACTIVATOR SOXR"/>
    <property type="match status" value="1"/>
</dbReference>
<dbReference type="InterPro" id="IPR000551">
    <property type="entry name" value="MerR-type_HTH_dom"/>
</dbReference>
<gene>
    <name evidence="4" type="ORF">NFG58_00210</name>
</gene>
<dbReference type="InterPro" id="IPR009061">
    <property type="entry name" value="DNA-bd_dom_put_sf"/>
</dbReference>
<dbReference type="GO" id="GO:0003677">
    <property type="term" value="F:DNA binding"/>
    <property type="evidence" value="ECO:0007669"/>
    <property type="project" value="UniProtKB-KW"/>
</dbReference>
<dbReference type="RefSeq" id="WP_348827368.1">
    <property type="nucleotide sequence ID" value="NZ_CP098827.1"/>
</dbReference>
<organism evidence="4">
    <name type="scientific">Halomonas sp. RT37</name>
    <dbReference type="NCBI Taxonomy" id="2950872"/>
    <lineage>
        <taxon>Bacteria</taxon>
        <taxon>Pseudomonadati</taxon>
        <taxon>Pseudomonadota</taxon>
        <taxon>Gammaproteobacteria</taxon>
        <taxon>Oceanospirillales</taxon>
        <taxon>Halomonadaceae</taxon>
        <taxon>Halomonas</taxon>
    </lineage>
</organism>
<reference evidence="4" key="1">
    <citation type="submission" date="2022-06" db="EMBL/GenBank/DDBJ databases">
        <title>A novel DMS-producing enzyme.</title>
        <authorList>
            <person name="Zhang Y."/>
        </authorList>
    </citation>
    <scope>NUCLEOTIDE SEQUENCE</scope>
    <source>
        <strain evidence="4">RT37</strain>
    </source>
</reference>
<feature type="domain" description="HTH merR-type" evidence="3">
    <location>
        <begin position="1"/>
        <end position="69"/>
    </location>
</feature>
<dbReference type="EMBL" id="CP098827">
    <property type="protein sequence ID" value="XBO71179.1"/>
    <property type="molecule type" value="Genomic_DNA"/>
</dbReference>
<protein>
    <submittedName>
        <fullName evidence="4">Helix-turn-helix domain-containing protein</fullName>
    </submittedName>
</protein>
<dbReference type="PANTHER" id="PTHR30204:SF97">
    <property type="entry name" value="MERR FAMILY REGULATORY PROTEIN"/>
    <property type="match status" value="1"/>
</dbReference>
<dbReference type="SUPFAM" id="SSF46955">
    <property type="entry name" value="Putative DNA-binding domain"/>
    <property type="match status" value="1"/>
</dbReference>
<sequence length="170" mass="18369">MLDISEVSRQSGVAASKLRYYEEIGLIRSIGRSGLRRVFAPDVLSRLSLIALGQAAGFSLAEIGDMLGQEGKPDIDRERLGAKADALDRRIKQLSAIRDGLRHATTCTAPRHLECPTFQRLMRIALARQSARGPGRQVANGAKAARGAKGANGAKEARTQHGQTRLKRDG</sequence>
<dbReference type="AlphaFoldDB" id="A0AAU7KHV8"/>
<dbReference type="Pfam" id="PF13411">
    <property type="entry name" value="MerR_1"/>
    <property type="match status" value="1"/>
</dbReference>
<accession>A0AAU7KHV8</accession>
<dbReference type="PROSITE" id="PS50937">
    <property type="entry name" value="HTH_MERR_2"/>
    <property type="match status" value="1"/>
</dbReference>
<evidence type="ECO:0000313" key="4">
    <source>
        <dbReference type="EMBL" id="XBO71179.1"/>
    </source>
</evidence>
<proteinExistence type="predicted"/>
<evidence type="ECO:0000256" key="2">
    <source>
        <dbReference type="SAM" id="MobiDB-lite"/>
    </source>
</evidence>
<dbReference type="GO" id="GO:0003700">
    <property type="term" value="F:DNA-binding transcription factor activity"/>
    <property type="evidence" value="ECO:0007669"/>
    <property type="project" value="InterPro"/>
</dbReference>
<dbReference type="SMART" id="SM00422">
    <property type="entry name" value="HTH_MERR"/>
    <property type="match status" value="1"/>
</dbReference>
<evidence type="ECO:0000259" key="3">
    <source>
        <dbReference type="PROSITE" id="PS50937"/>
    </source>
</evidence>
<feature type="region of interest" description="Disordered" evidence="2">
    <location>
        <begin position="129"/>
        <end position="170"/>
    </location>
</feature>
<name>A0AAU7KHV8_9GAMM</name>
<dbReference type="PROSITE" id="PS00552">
    <property type="entry name" value="HTH_MERR_1"/>
    <property type="match status" value="1"/>
</dbReference>
<dbReference type="CDD" id="cd04781">
    <property type="entry name" value="HTH_MerR-like_sg6"/>
    <property type="match status" value="1"/>
</dbReference>
<keyword evidence="1" id="KW-0238">DNA-binding</keyword>
<feature type="compositionally biased region" description="Low complexity" evidence="2">
    <location>
        <begin position="139"/>
        <end position="154"/>
    </location>
</feature>
<evidence type="ECO:0000256" key="1">
    <source>
        <dbReference type="ARBA" id="ARBA00023125"/>
    </source>
</evidence>
<dbReference type="InterPro" id="IPR047057">
    <property type="entry name" value="MerR_fam"/>
</dbReference>
<dbReference type="Gene3D" id="1.10.1660.10">
    <property type="match status" value="1"/>
</dbReference>